<protein>
    <recommendedName>
        <fullName evidence="4">Gustatory receptor</fullName>
    </recommendedName>
</protein>
<dbReference type="AlphaFoldDB" id="A0A9J6BC31"/>
<feature type="transmembrane region" description="Helical" evidence="1">
    <location>
        <begin position="282"/>
        <end position="300"/>
    </location>
</feature>
<feature type="transmembrane region" description="Helical" evidence="1">
    <location>
        <begin position="15"/>
        <end position="31"/>
    </location>
</feature>
<evidence type="ECO:0000313" key="3">
    <source>
        <dbReference type="Proteomes" id="UP001107558"/>
    </source>
</evidence>
<feature type="transmembrane region" description="Helical" evidence="1">
    <location>
        <begin position="180"/>
        <end position="203"/>
    </location>
</feature>
<keyword evidence="1" id="KW-0472">Membrane</keyword>
<dbReference type="EMBL" id="JADBJN010000004">
    <property type="protein sequence ID" value="KAG5667396.1"/>
    <property type="molecule type" value="Genomic_DNA"/>
</dbReference>
<feature type="transmembrane region" description="Helical" evidence="1">
    <location>
        <begin position="51"/>
        <end position="67"/>
    </location>
</feature>
<evidence type="ECO:0000256" key="1">
    <source>
        <dbReference type="SAM" id="Phobius"/>
    </source>
</evidence>
<keyword evidence="3" id="KW-1185">Reference proteome</keyword>
<sequence length="378" mass="44989">MKEFFTATNVFESSRFIYFLMKICSYLFITIKKDENGKYEAKTSRFDLFRFGMFMLFGNYSFLNLLKQPFKSNLQITSIILQLGIHLKYRIIIFQPIISSVFALAFKNNFYQILKFLDDIDKKLKSFKVNRNFSSDMKWTIYFYIGILTYTYIIFALGLIPNVMMDEKHYEDIPMENPFFIYLVQIPGLINLVYCITFIAIITRFKSTIKVLKSEKNLNIYELKEIMKIHIKCFEIIHLNNQFFALNAFIGFTDFSASLTFVFFCVYSVYKSGFDFDEIMLLYGNFMYFIICAGYFYVILKAACNVRNLCNELWEIFCLKENFNRNENYLKFQQISIYQISYCKFIPSCGFYEFNWKVLMIVLSGAFTYLIVGIDFDK</sequence>
<accession>A0A9J6BC31</accession>
<evidence type="ECO:0008006" key="4">
    <source>
        <dbReference type="Google" id="ProtNLM"/>
    </source>
</evidence>
<reference evidence="2" key="1">
    <citation type="submission" date="2021-03" db="EMBL/GenBank/DDBJ databases">
        <title>Chromosome level genome of the anhydrobiotic midge Polypedilum vanderplanki.</title>
        <authorList>
            <person name="Yoshida Y."/>
            <person name="Kikawada T."/>
            <person name="Gusev O."/>
        </authorList>
    </citation>
    <scope>NUCLEOTIDE SEQUENCE</scope>
    <source>
        <strain evidence="2">NIAS01</strain>
        <tissue evidence="2">Whole body or cell culture</tissue>
    </source>
</reference>
<keyword evidence="1" id="KW-0812">Transmembrane</keyword>
<gene>
    <name evidence="2" type="ORF">PVAND_015377</name>
</gene>
<evidence type="ECO:0000313" key="2">
    <source>
        <dbReference type="EMBL" id="KAG5667396.1"/>
    </source>
</evidence>
<feature type="transmembrane region" description="Helical" evidence="1">
    <location>
        <begin position="354"/>
        <end position="374"/>
    </location>
</feature>
<keyword evidence="1" id="KW-1133">Transmembrane helix</keyword>
<feature type="transmembrane region" description="Helical" evidence="1">
    <location>
        <begin position="244"/>
        <end position="270"/>
    </location>
</feature>
<dbReference type="Proteomes" id="UP001107558">
    <property type="component" value="Chromosome 4"/>
</dbReference>
<feature type="transmembrane region" description="Helical" evidence="1">
    <location>
        <begin position="141"/>
        <end position="160"/>
    </location>
</feature>
<organism evidence="2 3">
    <name type="scientific">Polypedilum vanderplanki</name>
    <name type="common">Sleeping chironomid midge</name>
    <dbReference type="NCBI Taxonomy" id="319348"/>
    <lineage>
        <taxon>Eukaryota</taxon>
        <taxon>Metazoa</taxon>
        <taxon>Ecdysozoa</taxon>
        <taxon>Arthropoda</taxon>
        <taxon>Hexapoda</taxon>
        <taxon>Insecta</taxon>
        <taxon>Pterygota</taxon>
        <taxon>Neoptera</taxon>
        <taxon>Endopterygota</taxon>
        <taxon>Diptera</taxon>
        <taxon>Nematocera</taxon>
        <taxon>Chironomoidea</taxon>
        <taxon>Chironomidae</taxon>
        <taxon>Chironominae</taxon>
        <taxon>Polypedilum</taxon>
        <taxon>Polypedilum</taxon>
    </lineage>
</organism>
<comment type="caution">
    <text evidence="2">The sequence shown here is derived from an EMBL/GenBank/DDBJ whole genome shotgun (WGS) entry which is preliminary data.</text>
</comment>
<proteinExistence type="predicted"/>
<name>A0A9J6BC31_POLVA</name>